<evidence type="ECO:0000313" key="5">
    <source>
        <dbReference type="Proteomes" id="UP000195386"/>
    </source>
</evidence>
<dbReference type="GO" id="GO:0005975">
    <property type="term" value="P:carbohydrate metabolic process"/>
    <property type="evidence" value="ECO:0007669"/>
    <property type="project" value="InterPro"/>
</dbReference>
<dbReference type="GO" id="GO:0005576">
    <property type="term" value="C:extracellular region"/>
    <property type="evidence" value="ECO:0007669"/>
    <property type="project" value="UniProtKB-SubCell"/>
</dbReference>
<dbReference type="PANTHER" id="PTHR34216:SF3">
    <property type="entry name" value="POLY-BETA-1,6-N-ACETYL-D-GLUCOSAMINE N-DEACETYLASE"/>
    <property type="match status" value="1"/>
</dbReference>
<organism evidence="4 5">
    <name type="scientific">Bacteroides clarus</name>
    <dbReference type="NCBI Taxonomy" id="626929"/>
    <lineage>
        <taxon>Bacteria</taxon>
        <taxon>Pseudomonadati</taxon>
        <taxon>Bacteroidota</taxon>
        <taxon>Bacteroidia</taxon>
        <taxon>Bacteroidales</taxon>
        <taxon>Bacteroidaceae</taxon>
        <taxon>Bacteroides</taxon>
    </lineage>
</organism>
<dbReference type="PANTHER" id="PTHR34216">
    <property type="match status" value="1"/>
</dbReference>
<dbReference type="Gene3D" id="3.20.20.370">
    <property type="entry name" value="Glycoside hydrolase/deacetylase"/>
    <property type="match status" value="1"/>
</dbReference>
<dbReference type="PROSITE" id="PS51677">
    <property type="entry name" value="NODB"/>
    <property type="match status" value="1"/>
</dbReference>
<name>A0A1Y3YPM2_9BACE</name>
<dbReference type="SUPFAM" id="SSF88713">
    <property type="entry name" value="Glycoside hydrolase/deacetylase"/>
    <property type="match status" value="1"/>
</dbReference>
<comment type="caution">
    <text evidence="4">The sequence shown here is derived from an EMBL/GenBank/DDBJ whole genome shotgun (WGS) entry which is preliminary data.</text>
</comment>
<gene>
    <name evidence="4" type="ORF">B5F97_15135</name>
</gene>
<sequence>MRTFLTILLCTLFYSGFSFGTDWNVYVAKYRHDKVCAISYTFDDGLAEHYTLAAPQLEQRGFRGTFFVNGSKVNKDERRVRDTTRVTWPQLKEMAENGHEISNHGWAHRNFAKFPFDVLKEDIMKNDSAIYANVGIMPRTYAYPNNTKQGDAMEFVARNRVGTRLKQRSVGSKRTARDLQKWLETLIRTGDWGVGMTHGLTYGYDAFRNPQLLWEHWDQVKANEDKVWVGTFCEVVSYLKEKEAIHLRVTEKKNKLYIVPELSLDKKLFTEPLTMVIEGKTIKKLSVRQGKKKLPVQLRSDKAFFDFDPFGDEIIVTIR</sequence>
<dbReference type="RefSeq" id="WP_009121909.1">
    <property type="nucleotide sequence ID" value="NZ_CAMMFP010000018.1"/>
</dbReference>
<proteinExistence type="predicted"/>
<dbReference type="GO" id="GO:0016810">
    <property type="term" value="F:hydrolase activity, acting on carbon-nitrogen (but not peptide) bonds"/>
    <property type="evidence" value="ECO:0007669"/>
    <property type="project" value="InterPro"/>
</dbReference>
<comment type="subcellular location">
    <subcellularLocation>
        <location evidence="1">Secreted</location>
    </subcellularLocation>
</comment>
<feature type="domain" description="NodB homology" evidence="3">
    <location>
        <begin position="36"/>
        <end position="144"/>
    </location>
</feature>
<protein>
    <submittedName>
        <fullName evidence="4">Chitin deacetylase</fullName>
    </submittedName>
</protein>
<dbReference type="InterPro" id="IPR011330">
    <property type="entry name" value="Glyco_hydro/deAcase_b/a-brl"/>
</dbReference>
<keyword evidence="2" id="KW-0732">Signal</keyword>
<dbReference type="Pfam" id="PF01522">
    <property type="entry name" value="Polysacc_deac_1"/>
    <property type="match status" value="1"/>
</dbReference>
<accession>A0A1Y3YPM2</accession>
<dbReference type="Proteomes" id="UP000195386">
    <property type="component" value="Unassembled WGS sequence"/>
</dbReference>
<reference evidence="5" key="1">
    <citation type="submission" date="2017-04" db="EMBL/GenBank/DDBJ databases">
        <title>Function of individual gut microbiota members based on whole genome sequencing of pure cultures obtained from chicken caecum.</title>
        <authorList>
            <person name="Medvecky M."/>
            <person name="Cejkova D."/>
            <person name="Polansky O."/>
            <person name="Karasova D."/>
            <person name="Kubasova T."/>
            <person name="Cizek A."/>
            <person name="Rychlik I."/>
        </authorList>
    </citation>
    <scope>NUCLEOTIDE SEQUENCE [LARGE SCALE GENOMIC DNA]</scope>
    <source>
        <strain evidence="5">An43</strain>
    </source>
</reference>
<dbReference type="InterPro" id="IPR002509">
    <property type="entry name" value="NODB_dom"/>
</dbReference>
<dbReference type="InterPro" id="IPR051398">
    <property type="entry name" value="Polysacch_Deacetylase"/>
</dbReference>
<evidence type="ECO:0000259" key="3">
    <source>
        <dbReference type="PROSITE" id="PS51677"/>
    </source>
</evidence>
<dbReference type="AlphaFoldDB" id="A0A1Y3YPM2"/>
<evidence type="ECO:0000256" key="2">
    <source>
        <dbReference type="ARBA" id="ARBA00022729"/>
    </source>
</evidence>
<dbReference type="CDD" id="cd10918">
    <property type="entry name" value="CE4_NodB_like_5s_6s"/>
    <property type="match status" value="1"/>
</dbReference>
<dbReference type="EMBL" id="NFII01000018">
    <property type="protein sequence ID" value="OUN99802.1"/>
    <property type="molecule type" value="Genomic_DNA"/>
</dbReference>
<evidence type="ECO:0000256" key="1">
    <source>
        <dbReference type="ARBA" id="ARBA00004613"/>
    </source>
</evidence>
<evidence type="ECO:0000313" key="4">
    <source>
        <dbReference type="EMBL" id="OUN99802.1"/>
    </source>
</evidence>